<dbReference type="InterPro" id="IPR046947">
    <property type="entry name" value="LytR-like"/>
</dbReference>
<dbReference type="Pfam" id="PF04397">
    <property type="entry name" value="LytTR"/>
    <property type="match status" value="1"/>
</dbReference>
<accession>A0A926DX49</accession>
<dbReference type="RefSeq" id="WP_249282485.1">
    <property type="nucleotide sequence ID" value="NZ_JACRST010000005.1"/>
</dbReference>
<gene>
    <name evidence="10" type="ORF">H8711_05590</name>
</gene>
<dbReference type="PROSITE" id="PS50930">
    <property type="entry name" value="HTH_LYTTR"/>
    <property type="match status" value="1"/>
</dbReference>
<feature type="domain" description="Response regulatory" evidence="8">
    <location>
        <begin position="3"/>
        <end position="121"/>
    </location>
</feature>
<comment type="function">
    <text evidence="6">Required for high-level post-exponential phase expression of a series of secreted proteins.</text>
</comment>
<feature type="modified residue" description="4-aspartylphosphate" evidence="7">
    <location>
        <position position="58"/>
    </location>
</feature>
<evidence type="ECO:0000259" key="8">
    <source>
        <dbReference type="PROSITE" id="PS50110"/>
    </source>
</evidence>
<dbReference type="Proteomes" id="UP000653127">
    <property type="component" value="Unassembled WGS sequence"/>
</dbReference>
<dbReference type="SMART" id="SM00448">
    <property type="entry name" value="REC"/>
    <property type="match status" value="1"/>
</dbReference>
<dbReference type="Pfam" id="PF00072">
    <property type="entry name" value="Response_reg"/>
    <property type="match status" value="1"/>
</dbReference>
<dbReference type="InterPro" id="IPR001789">
    <property type="entry name" value="Sig_transdc_resp-reg_receiver"/>
</dbReference>
<keyword evidence="7" id="KW-0597">Phosphoprotein</keyword>
<evidence type="ECO:0000256" key="7">
    <source>
        <dbReference type="PROSITE-ProRule" id="PRU00169"/>
    </source>
</evidence>
<proteinExistence type="predicted"/>
<evidence type="ECO:0000256" key="1">
    <source>
        <dbReference type="ARBA" id="ARBA00018672"/>
    </source>
</evidence>
<dbReference type="GO" id="GO:0000156">
    <property type="term" value="F:phosphorelay response regulator activity"/>
    <property type="evidence" value="ECO:0007669"/>
    <property type="project" value="InterPro"/>
</dbReference>
<evidence type="ECO:0000256" key="6">
    <source>
        <dbReference type="ARBA" id="ARBA00037164"/>
    </source>
</evidence>
<dbReference type="InterPro" id="IPR011006">
    <property type="entry name" value="CheY-like_superfamily"/>
</dbReference>
<keyword evidence="4" id="KW-0010">Activator</keyword>
<dbReference type="Gene3D" id="2.40.50.1020">
    <property type="entry name" value="LytTr DNA-binding domain"/>
    <property type="match status" value="1"/>
</dbReference>
<keyword evidence="11" id="KW-1185">Reference proteome</keyword>
<dbReference type="GO" id="GO:0003677">
    <property type="term" value="F:DNA binding"/>
    <property type="evidence" value="ECO:0007669"/>
    <property type="project" value="InterPro"/>
</dbReference>
<feature type="domain" description="HTH LytTR-type" evidence="9">
    <location>
        <begin position="132"/>
        <end position="232"/>
    </location>
</feature>
<keyword evidence="2" id="KW-0963">Cytoplasm</keyword>
<evidence type="ECO:0000256" key="4">
    <source>
        <dbReference type="ARBA" id="ARBA00023159"/>
    </source>
</evidence>
<evidence type="ECO:0000256" key="5">
    <source>
        <dbReference type="ARBA" id="ARBA00024867"/>
    </source>
</evidence>
<dbReference type="SUPFAM" id="SSF52172">
    <property type="entry name" value="CheY-like"/>
    <property type="match status" value="1"/>
</dbReference>
<dbReference type="InterPro" id="IPR007492">
    <property type="entry name" value="LytTR_DNA-bd_dom"/>
</dbReference>
<dbReference type="SMART" id="SM00850">
    <property type="entry name" value="LytTR"/>
    <property type="match status" value="1"/>
</dbReference>
<dbReference type="Gene3D" id="3.40.50.2300">
    <property type="match status" value="1"/>
</dbReference>
<evidence type="ECO:0000259" key="9">
    <source>
        <dbReference type="PROSITE" id="PS50930"/>
    </source>
</evidence>
<evidence type="ECO:0000256" key="2">
    <source>
        <dbReference type="ARBA" id="ARBA00022490"/>
    </source>
</evidence>
<keyword evidence="3" id="KW-0902">Two-component regulatory system</keyword>
<dbReference type="PROSITE" id="PS50110">
    <property type="entry name" value="RESPONSE_REGULATORY"/>
    <property type="match status" value="1"/>
</dbReference>
<protein>
    <recommendedName>
        <fullName evidence="1">Stage 0 sporulation protein A homolog</fullName>
    </recommendedName>
</protein>
<name>A0A926DX49_9FIRM</name>
<comment type="caution">
    <text evidence="10">The sequence shown here is derived from an EMBL/GenBank/DDBJ whole genome shotgun (WGS) entry which is preliminary data.</text>
</comment>
<dbReference type="CDD" id="cd00156">
    <property type="entry name" value="REC"/>
    <property type="match status" value="1"/>
</dbReference>
<sequence>MYRIAICDNNELHISHLQQLVERSLSGHDCVITCFSDGKRFLDWLEMNGCTFDIVLMDISMGKVSGVELAQRLGELSPACQIIFVTGYLSLTPEAYEAPHLCLVVKGELERRLPAALHRALENLERQEEEFLALERKGQSLVLRQSAILYLERMQRITEIVCEDGGLASTYEPLEQILERLDRCYFVQCHKSYAVNLRKVSVFRKNGFVLQNGKTVPISRKHLEAARDAFTAFIGALR</sequence>
<evidence type="ECO:0000313" key="10">
    <source>
        <dbReference type="EMBL" id="MBC8546406.1"/>
    </source>
</evidence>
<evidence type="ECO:0000313" key="11">
    <source>
        <dbReference type="Proteomes" id="UP000653127"/>
    </source>
</evidence>
<dbReference type="AlphaFoldDB" id="A0A926DX49"/>
<reference evidence="10" key="1">
    <citation type="submission" date="2020-08" db="EMBL/GenBank/DDBJ databases">
        <title>Genome public.</title>
        <authorList>
            <person name="Liu C."/>
            <person name="Sun Q."/>
        </authorList>
    </citation>
    <scope>NUCLEOTIDE SEQUENCE</scope>
    <source>
        <strain evidence="10">NSJ-31</strain>
    </source>
</reference>
<dbReference type="EMBL" id="JACRST010000005">
    <property type="protein sequence ID" value="MBC8546406.1"/>
    <property type="molecule type" value="Genomic_DNA"/>
</dbReference>
<comment type="function">
    <text evidence="5">May play the central regulatory role in sporulation. It may be an element of the effector pathway responsible for the activation of sporulation genes in response to nutritional stress. Spo0A may act in concert with spo0H (a sigma factor) to control the expression of some genes that are critical to the sporulation process.</text>
</comment>
<dbReference type="PANTHER" id="PTHR37299">
    <property type="entry name" value="TRANSCRIPTIONAL REGULATOR-RELATED"/>
    <property type="match status" value="1"/>
</dbReference>
<evidence type="ECO:0000256" key="3">
    <source>
        <dbReference type="ARBA" id="ARBA00023012"/>
    </source>
</evidence>
<dbReference type="PANTHER" id="PTHR37299:SF3">
    <property type="entry name" value="STAGE 0 SPORULATION PROTEIN A HOMOLOG"/>
    <property type="match status" value="1"/>
</dbReference>
<organism evidence="10 11">
    <name type="scientific">Ligaoa zhengdingensis</name>
    <dbReference type="NCBI Taxonomy" id="2763658"/>
    <lineage>
        <taxon>Bacteria</taxon>
        <taxon>Bacillati</taxon>
        <taxon>Bacillota</taxon>
        <taxon>Clostridia</taxon>
        <taxon>Eubacteriales</taxon>
        <taxon>Oscillospiraceae</taxon>
        <taxon>Ligaoa</taxon>
    </lineage>
</organism>